<evidence type="ECO:0000313" key="3">
    <source>
        <dbReference type="Proteomes" id="UP001500621"/>
    </source>
</evidence>
<proteinExistence type="predicted"/>
<dbReference type="InterPro" id="IPR036890">
    <property type="entry name" value="HATPase_C_sf"/>
</dbReference>
<dbReference type="Proteomes" id="UP001500621">
    <property type="component" value="Unassembled WGS sequence"/>
</dbReference>
<evidence type="ECO:0000256" key="1">
    <source>
        <dbReference type="SAM" id="MobiDB-lite"/>
    </source>
</evidence>
<reference evidence="3" key="1">
    <citation type="journal article" date="2019" name="Int. J. Syst. Evol. Microbiol.">
        <title>The Global Catalogue of Microorganisms (GCM) 10K type strain sequencing project: providing services to taxonomists for standard genome sequencing and annotation.</title>
        <authorList>
            <consortium name="The Broad Institute Genomics Platform"/>
            <consortium name="The Broad Institute Genome Sequencing Center for Infectious Disease"/>
            <person name="Wu L."/>
            <person name="Ma J."/>
        </authorList>
    </citation>
    <scope>NUCLEOTIDE SEQUENCE [LARGE SCALE GENOMIC DNA]</scope>
    <source>
        <strain evidence="3">JCM 18127</strain>
    </source>
</reference>
<dbReference type="EMBL" id="BAABIM010000005">
    <property type="protein sequence ID" value="GAA4696884.1"/>
    <property type="molecule type" value="Genomic_DNA"/>
</dbReference>
<name>A0ABP8WY17_9ACTN</name>
<keyword evidence="3" id="KW-1185">Reference proteome</keyword>
<feature type="region of interest" description="Disordered" evidence="1">
    <location>
        <begin position="1"/>
        <end position="24"/>
    </location>
</feature>
<dbReference type="Gene3D" id="3.30.565.10">
    <property type="entry name" value="Histidine kinase-like ATPase, C-terminal domain"/>
    <property type="match status" value="1"/>
</dbReference>
<dbReference type="RefSeq" id="WP_345271211.1">
    <property type="nucleotide sequence ID" value="NZ_BAABIM010000005.1"/>
</dbReference>
<organism evidence="2 3">
    <name type="scientific">Nocardioides nanhaiensis</name>
    <dbReference type="NCBI Taxonomy" id="1476871"/>
    <lineage>
        <taxon>Bacteria</taxon>
        <taxon>Bacillati</taxon>
        <taxon>Actinomycetota</taxon>
        <taxon>Actinomycetes</taxon>
        <taxon>Propionibacteriales</taxon>
        <taxon>Nocardioidaceae</taxon>
        <taxon>Nocardioides</taxon>
    </lineage>
</organism>
<evidence type="ECO:0000313" key="2">
    <source>
        <dbReference type="EMBL" id="GAA4696884.1"/>
    </source>
</evidence>
<protein>
    <recommendedName>
        <fullName evidence="4">Anti-sigma factor</fullName>
    </recommendedName>
</protein>
<evidence type="ECO:0008006" key="4">
    <source>
        <dbReference type="Google" id="ProtNLM"/>
    </source>
</evidence>
<accession>A0ABP8WY17</accession>
<comment type="caution">
    <text evidence="2">The sequence shown here is derived from an EMBL/GenBank/DDBJ whole genome shotgun (WGS) entry which is preliminary data.</text>
</comment>
<sequence>MTALPEDAAGSEQLPGPGSPAGDRAQVEVRLPAEGAYAAVLRTTTAALAARLDFTIDDIEDLRMAVAEANAMVLEQADPGSDLVCTCHLAPGRMVLSVSVASAGAVPDLQSFAWQVLTTLAADADIDTSGGRYTVTMTMTSSLSPAHDPATGAGA</sequence>
<gene>
    <name evidence="2" type="ORF">GCM10023226_39140</name>
</gene>